<dbReference type="PROSITE" id="PS50113">
    <property type="entry name" value="PAC"/>
    <property type="match status" value="1"/>
</dbReference>
<keyword evidence="7" id="KW-0472">Membrane</keyword>
<keyword evidence="3 5" id="KW-0597">Phosphoprotein</keyword>
<sequence>MPDPVLLSRFLALAHTIAALGLGGWYLGLIPRGLPERRFIPLGLYMLATVVASGLQWGLHYFAWIQLFLGWLQPGLWFVATLLLGGAFFLHHKHRPVNETWPWRTRVCHLAHYVFAFVMPPVLGSGATPTDRSLGLALAIFSLVWLVFSGLPVMRRRGHFLHWSMGVAVLGTLALSWIALTRVENQGLRNRDNDLVSRVEALAELLDARLIDSADLLPDRSARLRQALESMCSTSNSITGAFILPANNPSSGFIARVISPDKRPVPIMASAAHYARFASSSQPSVARFRDLEDGGGWHLAIAPVRRFEDNRVIALVGLLAPRELLAQSLAEPMLVTDLIVFFVTLVIYGSIAGYLQGVVRVWQRDILLQINAEHSRKLLGNQSANEVAHWLVREVQRRLNLVHASFWVYSPRRGELGFRPVAAHPSFTSGHTGHWHSLQELPPAWHGALSRRQSIEGDLRELGQPLPGMAPDSFATPWCFVENVELTDRLYGSLVLVFSDRNLVARTEVRSALHAICNAFSSYLVRQERSEHLAAAEERLRTIIETSPDGFWDADFTRGRFYRSNRWWQMLGHEPPSDPSDPLAHESLIEPEDLAKLKAHTVEALDPGRKFRRHSYRARHHDGSWRWIESNTVELRAVHGPAERALGFDRDVTERHDYEQRLREAAESSARANRAKSEFLATMNHELRTPLNSVIGFATILDRSPLNETQREWVNSMRTSAEQLLGLISDVLDFSRIEAGRLELEVAPFELRRATEQALEPFSRLATEKEIALHHEFRDEGHPSWVLGDTLRLRQILTNLVGNALKFTQTGHVRLRVSPLDHDRWRFDIDDTGPGIPPDRIDTLFRRFNQLDASSTRAHGGTGLGLAISRELAIAMNGDITATSTLDEGSTFRVIVHLPPAPGETRRYTDVPVSLNLSLPVFQPDEADLSALNNCLTRTGCTFIACETPADLHSFIQQHHQPGRPLPVIFPRAFRPAALAAAQSLATPADDRPLPPLVRIAIQVAVPDSPSSSPFEAELSAPLRRRDVIQLLDGQSLQRASRIAAATSSSASPAPTPPPDTPIDSTHTAAPDSKPSAPPPVSALRVLVAEDHPVNREVVRTMLEQLGLNAHFAENGQVAIELLTNSPYDLALIDIQMPVVDGFGVAHWVRHQWSPDWSPPRLVAVTANATRGDRERCIQAGMDEYVAKPITFATLSKLVSLRTAPSAPTPQTIAPPSPSQSSMPTASSPSDSPTSSPGDHLVDWEAFDSILTFTSAADNPEVLRRIISTYHNDLHAVLDEVAAMPPEDQTSTRRHLHKLKGSTGSLALMGVVSTIKQLHDPKDAPPAAERERLIALIREESQLALEAVFKRYPWLQNGPDEA</sequence>
<evidence type="ECO:0000259" key="11">
    <source>
        <dbReference type="PROSITE" id="PS50894"/>
    </source>
</evidence>
<dbReference type="InterPro" id="IPR035965">
    <property type="entry name" value="PAS-like_dom_sf"/>
</dbReference>
<proteinExistence type="predicted"/>
<evidence type="ECO:0000256" key="3">
    <source>
        <dbReference type="ARBA" id="ARBA00022553"/>
    </source>
</evidence>
<dbReference type="CDD" id="cd17546">
    <property type="entry name" value="REC_hyHK_CKI1_RcsC-like"/>
    <property type="match status" value="1"/>
</dbReference>
<evidence type="ECO:0000259" key="10">
    <source>
        <dbReference type="PROSITE" id="PS50113"/>
    </source>
</evidence>
<accession>A0ABZ1C622</accession>
<feature type="domain" description="Response regulatory" evidence="9">
    <location>
        <begin position="1085"/>
        <end position="1203"/>
    </location>
</feature>
<evidence type="ECO:0000313" key="13">
    <source>
        <dbReference type="Proteomes" id="UP000738431"/>
    </source>
</evidence>
<feature type="domain" description="HPt" evidence="11">
    <location>
        <begin position="1255"/>
        <end position="1351"/>
    </location>
</feature>
<dbReference type="SMART" id="SM00086">
    <property type="entry name" value="PAC"/>
    <property type="match status" value="1"/>
</dbReference>
<dbReference type="InterPro" id="IPR036890">
    <property type="entry name" value="HATPase_C_sf"/>
</dbReference>
<feature type="region of interest" description="Disordered" evidence="6">
    <location>
        <begin position="1042"/>
        <end position="1080"/>
    </location>
</feature>
<dbReference type="Gene3D" id="1.10.287.130">
    <property type="match status" value="1"/>
</dbReference>
<dbReference type="Gene3D" id="3.40.50.2300">
    <property type="match status" value="1"/>
</dbReference>
<dbReference type="SUPFAM" id="SSF55785">
    <property type="entry name" value="PYP-like sensor domain (PAS domain)"/>
    <property type="match status" value="1"/>
</dbReference>
<dbReference type="InterPro" id="IPR003661">
    <property type="entry name" value="HisK_dim/P_dom"/>
</dbReference>
<keyword evidence="7" id="KW-1133">Transmembrane helix</keyword>
<feature type="transmembrane region" description="Helical" evidence="7">
    <location>
        <begin position="160"/>
        <end position="180"/>
    </location>
</feature>
<evidence type="ECO:0000256" key="6">
    <source>
        <dbReference type="SAM" id="MobiDB-lite"/>
    </source>
</evidence>
<dbReference type="InterPro" id="IPR001610">
    <property type="entry name" value="PAC"/>
</dbReference>
<dbReference type="InterPro" id="IPR000014">
    <property type="entry name" value="PAS"/>
</dbReference>
<evidence type="ECO:0000259" key="9">
    <source>
        <dbReference type="PROSITE" id="PS50110"/>
    </source>
</evidence>
<dbReference type="NCBIfam" id="TIGR00229">
    <property type="entry name" value="sensory_box"/>
    <property type="match status" value="1"/>
</dbReference>
<dbReference type="InterPro" id="IPR036097">
    <property type="entry name" value="HisK_dim/P_sf"/>
</dbReference>
<dbReference type="SMART" id="SM00388">
    <property type="entry name" value="HisKA"/>
    <property type="match status" value="1"/>
</dbReference>
<evidence type="ECO:0000256" key="4">
    <source>
        <dbReference type="PROSITE-ProRule" id="PRU00110"/>
    </source>
</evidence>
<feature type="compositionally biased region" description="Low complexity" evidence="6">
    <location>
        <begin position="1062"/>
        <end position="1075"/>
    </location>
</feature>
<dbReference type="SMART" id="SM00448">
    <property type="entry name" value="REC"/>
    <property type="match status" value="1"/>
</dbReference>
<dbReference type="InterPro" id="IPR003594">
    <property type="entry name" value="HATPase_dom"/>
</dbReference>
<gene>
    <name evidence="12" type="ORF">K1X11_019275</name>
</gene>
<evidence type="ECO:0000256" key="7">
    <source>
        <dbReference type="SAM" id="Phobius"/>
    </source>
</evidence>
<dbReference type="InterPro" id="IPR011006">
    <property type="entry name" value="CheY-like_superfamily"/>
</dbReference>
<evidence type="ECO:0000256" key="2">
    <source>
        <dbReference type="ARBA" id="ARBA00012438"/>
    </source>
</evidence>
<dbReference type="Pfam" id="PF08447">
    <property type="entry name" value="PAS_3"/>
    <property type="match status" value="1"/>
</dbReference>
<dbReference type="CDD" id="cd16922">
    <property type="entry name" value="HATPase_EvgS-ArcB-TorS-like"/>
    <property type="match status" value="1"/>
</dbReference>
<evidence type="ECO:0000259" key="8">
    <source>
        <dbReference type="PROSITE" id="PS50109"/>
    </source>
</evidence>
<dbReference type="RefSeq" id="WP_221029622.1">
    <property type="nucleotide sequence ID" value="NZ_CP139781.1"/>
</dbReference>
<reference evidence="12 13" key="2">
    <citation type="submission" date="2023-12" db="EMBL/GenBank/DDBJ databases">
        <title>Description of an unclassified Opitutus bacterium of Verrucomicrobiota.</title>
        <authorList>
            <person name="Zhang D.-F."/>
        </authorList>
    </citation>
    <scope>NUCLEOTIDE SEQUENCE [LARGE SCALE GENOMIC DNA]</scope>
    <source>
        <strain evidence="12 13">WL0086</strain>
    </source>
</reference>
<dbReference type="SUPFAM" id="SSF47384">
    <property type="entry name" value="Homodimeric domain of signal transducing histidine kinase"/>
    <property type="match status" value="1"/>
</dbReference>
<dbReference type="SUPFAM" id="SSF52172">
    <property type="entry name" value="CheY-like"/>
    <property type="match status" value="1"/>
</dbReference>
<evidence type="ECO:0000256" key="1">
    <source>
        <dbReference type="ARBA" id="ARBA00000085"/>
    </source>
</evidence>
<dbReference type="SMART" id="SM00387">
    <property type="entry name" value="HATPase_c"/>
    <property type="match status" value="1"/>
</dbReference>
<dbReference type="PRINTS" id="PR00344">
    <property type="entry name" value="BCTRLSENSOR"/>
</dbReference>
<dbReference type="Proteomes" id="UP000738431">
    <property type="component" value="Chromosome"/>
</dbReference>
<keyword evidence="7" id="KW-0812">Transmembrane</keyword>
<feature type="domain" description="Histidine kinase" evidence="8">
    <location>
        <begin position="682"/>
        <end position="900"/>
    </location>
</feature>
<feature type="transmembrane region" description="Helical" evidence="7">
    <location>
        <begin position="134"/>
        <end position="153"/>
    </location>
</feature>
<feature type="compositionally biased region" description="Low complexity" evidence="6">
    <location>
        <begin position="1042"/>
        <end position="1053"/>
    </location>
</feature>
<dbReference type="SUPFAM" id="SSF55874">
    <property type="entry name" value="ATPase domain of HSP90 chaperone/DNA topoisomerase II/histidine kinase"/>
    <property type="match status" value="1"/>
</dbReference>
<keyword evidence="12" id="KW-0067">ATP-binding</keyword>
<feature type="modified residue" description="Phosphohistidine" evidence="4">
    <location>
        <position position="1297"/>
    </location>
</feature>
<dbReference type="SUPFAM" id="SSF47226">
    <property type="entry name" value="Histidine-containing phosphotransfer domain, HPT domain"/>
    <property type="match status" value="1"/>
</dbReference>
<dbReference type="InterPro" id="IPR013655">
    <property type="entry name" value="PAS_fold_3"/>
</dbReference>
<dbReference type="EMBL" id="CP139781">
    <property type="protein sequence ID" value="WRQ86961.1"/>
    <property type="molecule type" value="Genomic_DNA"/>
</dbReference>
<feature type="domain" description="PAC" evidence="10">
    <location>
        <begin position="612"/>
        <end position="664"/>
    </location>
</feature>
<comment type="catalytic activity">
    <reaction evidence="1">
        <text>ATP + protein L-histidine = ADP + protein N-phospho-L-histidine.</text>
        <dbReference type="EC" id="2.7.13.3"/>
    </reaction>
</comment>
<dbReference type="Pfam" id="PF00512">
    <property type="entry name" value="HisKA"/>
    <property type="match status" value="1"/>
</dbReference>
<dbReference type="PROSITE" id="PS50894">
    <property type="entry name" value="HPT"/>
    <property type="match status" value="1"/>
</dbReference>
<feature type="transmembrane region" description="Helical" evidence="7">
    <location>
        <begin position="6"/>
        <end position="27"/>
    </location>
</feature>
<dbReference type="InterPro" id="IPR001789">
    <property type="entry name" value="Sig_transdc_resp-reg_receiver"/>
</dbReference>
<dbReference type="CDD" id="cd00130">
    <property type="entry name" value="PAS"/>
    <property type="match status" value="1"/>
</dbReference>
<dbReference type="InterPro" id="IPR004358">
    <property type="entry name" value="Sig_transdc_His_kin-like_C"/>
</dbReference>
<keyword evidence="13" id="KW-1185">Reference proteome</keyword>
<dbReference type="EC" id="2.7.13.3" evidence="2"/>
<dbReference type="GO" id="GO:0005524">
    <property type="term" value="F:ATP binding"/>
    <property type="evidence" value="ECO:0007669"/>
    <property type="project" value="UniProtKB-KW"/>
</dbReference>
<protein>
    <recommendedName>
        <fullName evidence="2">histidine kinase</fullName>
        <ecNumber evidence="2">2.7.13.3</ecNumber>
    </recommendedName>
</protein>
<evidence type="ECO:0000313" key="12">
    <source>
        <dbReference type="EMBL" id="WRQ86961.1"/>
    </source>
</evidence>
<dbReference type="Gene3D" id="3.30.450.20">
    <property type="entry name" value="PAS domain"/>
    <property type="match status" value="1"/>
</dbReference>
<dbReference type="InterPro" id="IPR005467">
    <property type="entry name" value="His_kinase_dom"/>
</dbReference>
<reference evidence="12 13" key="1">
    <citation type="submission" date="2021-08" db="EMBL/GenBank/DDBJ databases">
        <authorList>
            <person name="Zhang D."/>
            <person name="Zhang A."/>
            <person name="Wang L."/>
        </authorList>
    </citation>
    <scope>NUCLEOTIDE SEQUENCE [LARGE SCALE GENOMIC DNA]</scope>
    <source>
        <strain evidence="12 13">WL0086</strain>
    </source>
</reference>
<dbReference type="Pfam" id="PF02518">
    <property type="entry name" value="HATPase_c"/>
    <property type="match status" value="1"/>
</dbReference>
<feature type="transmembrane region" description="Helical" evidence="7">
    <location>
        <begin position="39"/>
        <end position="59"/>
    </location>
</feature>
<dbReference type="Pfam" id="PF00072">
    <property type="entry name" value="Response_reg"/>
    <property type="match status" value="1"/>
</dbReference>
<dbReference type="InterPro" id="IPR008207">
    <property type="entry name" value="Sig_transdc_His_kin_Hpt_dom"/>
</dbReference>
<dbReference type="InterPro" id="IPR000700">
    <property type="entry name" value="PAS-assoc_C"/>
</dbReference>
<dbReference type="PANTHER" id="PTHR45339">
    <property type="entry name" value="HYBRID SIGNAL TRANSDUCTION HISTIDINE KINASE J"/>
    <property type="match status" value="1"/>
</dbReference>
<evidence type="ECO:0000256" key="5">
    <source>
        <dbReference type="PROSITE-ProRule" id="PRU00169"/>
    </source>
</evidence>
<dbReference type="Gene3D" id="3.30.565.10">
    <property type="entry name" value="Histidine kinase-like ATPase, C-terminal domain"/>
    <property type="match status" value="1"/>
</dbReference>
<feature type="region of interest" description="Disordered" evidence="6">
    <location>
        <begin position="1205"/>
        <end position="1239"/>
    </location>
</feature>
<feature type="compositionally biased region" description="Low complexity" evidence="6">
    <location>
        <begin position="1219"/>
        <end position="1237"/>
    </location>
</feature>
<dbReference type="PROSITE" id="PS50110">
    <property type="entry name" value="RESPONSE_REGULATORY"/>
    <property type="match status" value="1"/>
</dbReference>
<dbReference type="Gene3D" id="1.20.120.160">
    <property type="entry name" value="HPT domain"/>
    <property type="match status" value="1"/>
</dbReference>
<keyword evidence="12" id="KW-0547">Nucleotide-binding</keyword>
<dbReference type="PANTHER" id="PTHR45339:SF5">
    <property type="entry name" value="HISTIDINE KINASE"/>
    <property type="match status" value="1"/>
</dbReference>
<feature type="modified residue" description="4-aspartylphosphate" evidence="5">
    <location>
        <position position="1134"/>
    </location>
</feature>
<feature type="transmembrane region" description="Helical" evidence="7">
    <location>
        <begin position="110"/>
        <end position="128"/>
    </location>
</feature>
<dbReference type="InterPro" id="IPR036641">
    <property type="entry name" value="HPT_dom_sf"/>
</dbReference>
<dbReference type="CDD" id="cd00082">
    <property type="entry name" value="HisKA"/>
    <property type="match status" value="1"/>
</dbReference>
<name>A0ABZ1C622_9BACT</name>
<feature type="transmembrane region" description="Helical" evidence="7">
    <location>
        <begin position="71"/>
        <end position="90"/>
    </location>
</feature>
<dbReference type="PROSITE" id="PS50109">
    <property type="entry name" value="HIS_KIN"/>
    <property type="match status" value="1"/>
</dbReference>
<organism evidence="12 13">
    <name type="scientific">Actomonas aquatica</name>
    <dbReference type="NCBI Taxonomy" id="2866162"/>
    <lineage>
        <taxon>Bacteria</taxon>
        <taxon>Pseudomonadati</taxon>
        <taxon>Verrucomicrobiota</taxon>
        <taxon>Opitutia</taxon>
        <taxon>Opitutales</taxon>
        <taxon>Opitutaceae</taxon>
        <taxon>Actomonas</taxon>
    </lineage>
</organism>